<dbReference type="CDD" id="cd06222">
    <property type="entry name" value="RNase_H_like"/>
    <property type="match status" value="1"/>
</dbReference>
<dbReference type="InterPro" id="IPR012337">
    <property type="entry name" value="RNaseH-like_sf"/>
</dbReference>
<dbReference type="SUPFAM" id="SSF56672">
    <property type="entry name" value="DNA/RNA polymerases"/>
    <property type="match status" value="1"/>
</dbReference>
<keyword evidence="2" id="KW-1185">Reference proteome</keyword>
<sequence length="1336" mass="151354">MSWNCQGLGNPRTVRRLKEMNRSISPDIVFLMETKNPDSFVLNKTDQLGYEHHHLIPPTGHGAGGLAILWKQEVKLHILSSNANFIDTCIEYEGKTFFAAFVYADTDNAKRRLFWEQMTPLMNNRDAPWMITGDINDILSNEEKEGGPAKPEGSFGDLRTFYSEGDLFDLPHSGDFLSWRGQRGDHLVRCRLDRVAVTSSWAELFPTARSQYLELEGSYHRPLVSIFAPERKKRKGMFRYDRRLKDNPEVKELVRNIWQNAGDSSISTKISMTRTAIVEWSKKQYRNSRITIEKKKKELESALVNPINDGDLIKKVTTDLEAAYQAEEAFWRQRSRLLWLKLGDRNTGYFHAVTRKRRRVNSFSVIADSNGAEVYKEGEITKVIVQYYEDLFTSMEGNRAETVAYALQKRVTDAENAILIQIPSATEIRDTVFSIHADKAPGPDGFSASFFHSNWEAIGPDIVNEIRGFFESGMLPPRINETNIRLIPKIKSPQKVADYRPIALCNVYYKIISKILTRRMQPLLTNIISENQSAFVPGQAISDNVLITHEVLHFLKNSDAEKRCSMAVKTDMSKAYDRLEWEFIELVLRQLGFHETWITWILECVSTVTLSFLINGSPRGRVQPSRGIRQGDPLSPYIFILCSEVLSGLCNRANEEGSLKGISVARACPRVNHLLFADDTMFFTRANVKSSQCLTGILQRYKEASGQTINNEKSSITFSRRTPGALRTLVKDALDIQKEGGVGKYLGLPEQFGRKKRDLFTSIVDRIRQKGSSWSNRFLSKAGKMIMIKSVLSPIPSHAMTCFKLPVSLCKRIQSAVTRFWWDDVDGQNKMAWVSWDRMTQPKAIGGLGFRDFQAFNDAFLGKLSWRILNKPELLLSRILMGKYCQAESFLDVSQKSASSHGWRGVLLGRDLLKRNMGWVVGDGTSIQIWDDAWLSLSTQLRPTGPATESTASLIVADLFEEGTRNWNTSKIRQILPQWEKLIKTIIPSETGAPDKQIWLSTPSGEYTTKSGYHEAIKMRTEEGGHPEARELEWFKGVWNLHISPKIKMFLWKLFQQALPVGEILMARHITTESQCPRCGTPESIDHLFLHCQFAKDVWQAAPFTTTFEYSGLIDLQDVWLNLCGRNCLPPTGLATGHLAPWILWHLWCARNQLVFEGKSMSAEETLTKAVTTAKEWTNSQEKDKQRQTYKTPARVPDLQNRTVVNSDAAWRATTGTAGLGWTLRNEEGSHSFTAGAQHVGSVLIAEGLALKKALSSCKDRGIKRIHCFSDSAQLMKAVNGGEFYPELYGIISDVFAISCCFDEISFSWISREKNKEADLLAKYCLVEEEAIMAGT</sequence>
<dbReference type="GO" id="GO:0004523">
    <property type="term" value="F:RNA-DNA hybrid ribonuclease activity"/>
    <property type="evidence" value="ECO:0007669"/>
    <property type="project" value="InterPro"/>
</dbReference>
<dbReference type="Pfam" id="PF13456">
    <property type="entry name" value="RVT_3"/>
    <property type="match status" value="1"/>
</dbReference>
<dbReference type="Gene3D" id="3.60.10.10">
    <property type="entry name" value="Endonuclease/exonuclease/phosphatase"/>
    <property type="match status" value="1"/>
</dbReference>
<dbReference type="CDD" id="cd01650">
    <property type="entry name" value="RT_nLTR_like"/>
    <property type="match status" value="1"/>
</dbReference>
<evidence type="ECO:0000313" key="2">
    <source>
        <dbReference type="Proteomes" id="UP000504610"/>
    </source>
</evidence>
<organism evidence="2 3">
    <name type="scientific">Raphanus sativus</name>
    <name type="common">Radish</name>
    <name type="synonym">Raphanus raphanistrum var. sativus</name>
    <dbReference type="NCBI Taxonomy" id="3726"/>
    <lineage>
        <taxon>Eukaryota</taxon>
        <taxon>Viridiplantae</taxon>
        <taxon>Streptophyta</taxon>
        <taxon>Embryophyta</taxon>
        <taxon>Tracheophyta</taxon>
        <taxon>Spermatophyta</taxon>
        <taxon>Magnoliopsida</taxon>
        <taxon>eudicotyledons</taxon>
        <taxon>Gunneridae</taxon>
        <taxon>Pentapetalae</taxon>
        <taxon>rosids</taxon>
        <taxon>malvids</taxon>
        <taxon>Brassicales</taxon>
        <taxon>Brassicaceae</taxon>
        <taxon>Brassiceae</taxon>
        <taxon>Raphanus</taxon>
    </lineage>
</organism>
<dbReference type="PANTHER" id="PTHR33116">
    <property type="entry name" value="REVERSE TRANSCRIPTASE ZINC-BINDING DOMAIN-CONTAINING PROTEIN-RELATED-RELATED"/>
    <property type="match status" value="1"/>
</dbReference>
<proteinExistence type="predicted"/>
<dbReference type="InterPro" id="IPR036397">
    <property type="entry name" value="RNaseH_sf"/>
</dbReference>
<reference evidence="2" key="1">
    <citation type="journal article" date="2019" name="Database">
        <title>The radish genome database (RadishGD): an integrated information resource for radish genomics.</title>
        <authorList>
            <person name="Yu H.J."/>
            <person name="Baek S."/>
            <person name="Lee Y.J."/>
            <person name="Cho A."/>
            <person name="Mun J.H."/>
        </authorList>
    </citation>
    <scope>NUCLEOTIDE SEQUENCE [LARGE SCALE GENOMIC DNA]</scope>
    <source>
        <strain evidence="2">cv. WK10039</strain>
    </source>
</reference>
<feature type="domain" description="Reverse transcriptase" evidence="1">
    <location>
        <begin position="468"/>
        <end position="750"/>
    </location>
</feature>
<dbReference type="RefSeq" id="XP_056862472.1">
    <property type="nucleotide sequence ID" value="XM_057006492.1"/>
</dbReference>
<evidence type="ECO:0000259" key="1">
    <source>
        <dbReference type="PROSITE" id="PS50878"/>
    </source>
</evidence>
<dbReference type="InterPro" id="IPR002156">
    <property type="entry name" value="RNaseH_domain"/>
</dbReference>
<dbReference type="OrthoDB" id="1107864at2759"/>
<dbReference type="PANTHER" id="PTHR33116:SF86">
    <property type="entry name" value="REVERSE TRANSCRIPTASE DOMAIN-CONTAINING PROTEIN"/>
    <property type="match status" value="1"/>
</dbReference>
<dbReference type="KEGG" id="rsz:130510142"/>
<dbReference type="InterPro" id="IPR005135">
    <property type="entry name" value="Endo/exonuclease/phosphatase"/>
</dbReference>
<name>A0A9W3DEZ8_RAPSA</name>
<dbReference type="InterPro" id="IPR044730">
    <property type="entry name" value="RNase_H-like_dom_plant"/>
</dbReference>
<gene>
    <name evidence="3" type="primary">LOC130510142</name>
</gene>
<dbReference type="InterPro" id="IPR026960">
    <property type="entry name" value="RVT-Znf"/>
</dbReference>
<protein>
    <submittedName>
        <fullName evidence="3">Uncharacterized protein LOC130510142</fullName>
    </submittedName>
</protein>
<dbReference type="SUPFAM" id="SSF56219">
    <property type="entry name" value="DNase I-like"/>
    <property type="match status" value="1"/>
</dbReference>
<dbReference type="GeneID" id="130510142"/>
<dbReference type="SUPFAM" id="SSF53098">
    <property type="entry name" value="Ribonuclease H-like"/>
    <property type="match status" value="1"/>
</dbReference>
<dbReference type="Pfam" id="PF13966">
    <property type="entry name" value="zf-RVT"/>
    <property type="match status" value="1"/>
</dbReference>
<dbReference type="Proteomes" id="UP000504610">
    <property type="component" value="Chromosome 3"/>
</dbReference>
<evidence type="ECO:0000313" key="3">
    <source>
        <dbReference type="RefSeq" id="XP_056862472.1"/>
    </source>
</evidence>
<accession>A0A9W3DEZ8</accession>
<dbReference type="Pfam" id="PF03372">
    <property type="entry name" value="Exo_endo_phos"/>
    <property type="match status" value="1"/>
</dbReference>
<reference evidence="3" key="2">
    <citation type="submission" date="2025-08" db="UniProtKB">
        <authorList>
            <consortium name="RefSeq"/>
        </authorList>
    </citation>
    <scope>IDENTIFICATION</scope>
    <source>
        <tissue evidence="3">Leaf</tissue>
    </source>
</reference>
<dbReference type="Gene3D" id="3.30.420.10">
    <property type="entry name" value="Ribonuclease H-like superfamily/Ribonuclease H"/>
    <property type="match status" value="1"/>
</dbReference>
<dbReference type="InterPro" id="IPR000477">
    <property type="entry name" value="RT_dom"/>
</dbReference>
<dbReference type="Pfam" id="PF00078">
    <property type="entry name" value="RVT_1"/>
    <property type="match status" value="1"/>
</dbReference>
<dbReference type="InterPro" id="IPR043502">
    <property type="entry name" value="DNA/RNA_pol_sf"/>
</dbReference>
<dbReference type="PROSITE" id="PS50878">
    <property type="entry name" value="RT_POL"/>
    <property type="match status" value="1"/>
</dbReference>
<dbReference type="InterPro" id="IPR036691">
    <property type="entry name" value="Endo/exonu/phosph_ase_sf"/>
</dbReference>
<dbReference type="GO" id="GO:0003676">
    <property type="term" value="F:nucleic acid binding"/>
    <property type="evidence" value="ECO:0007669"/>
    <property type="project" value="InterPro"/>
</dbReference>